<sequence>MNFKKEKEGFKNKKLVVALAIAALVGISAIVGIKHDISRVKDKIIKIHGYSLSFNYKNLDENIEKI</sequence>
<organism evidence="1 2">
    <name type="scientific">Romboutsia sedimentorum</name>
    <dbReference type="NCBI Taxonomy" id="1368474"/>
    <lineage>
        <taxon>Bacteria</taxon>
        <taxon>Bacillati</taxon>
        <taxon>Bacillota</taxon>
        <taxon>Clostridia</taxon>
        <taxon>Peptostreptococcales</taxon>
        <taxon>Peptostreptococcaceae</taxon>
        <taxon>Romboutsia</taxon>
    </lineage>
</organism>
<name>A0ABT7EDR3_9FIRM</name>
<comment type="caution">
    <text evidence="1">The sequence shown here is derived from an EMBL/GenBank/DDBJ whole genome shotgun (WGS) entry which is preliminary data.</text>
</comment>
<protein>
    <submittedName>
        <fullName evidence="1">Uncharacterized protein</fullName>
    </submittedName>
</protein>
<keyword evidence="2" id="KW-1185">Reference proteome</keyword>
<gene>
    <name evidence="1" type="ORF">QOZ84_16230</name>
</gene>
<evidence type="ECO:0000313" key="1">
    <source>
        <dbReference type="EMBL" id="MDK2565079.1"/>
    </source>
</evidence>
<evidence type="ECO:0000313" key="2">
    <source>
        <dbReference type="Proteomes" id="UP001301012"/>
    </source>
</evidence>
<dbReference type="EMBL" id="JASKYM010000019">
    <property type="protein sequence ID" value="MDK2565079.1"/>
    <property type="molecule type" value="Genomic_DNA"/>
</dbReference>
<proteinExistence type="predicted"/>
<dbReference type="Proteomes" id="UP001301012">
    <property type="component" value="Unassembled WGS sequence"/>
</dbReference>
<accession>A0ABT7EDR3</accession>
<dbReference type="RefSeq" id="WP_284133941.1">
    <property type="nucleotide sequence ID" value="NZ_JASKYM010000019.1"/>
</dbReference>
<reference evidence="1 2" key="1">
    <citation type="submission" date="2023-05" db="EMBL/GenBank/DDBJ databases">
        <title>Rombocin, a short stable natural nisin variant, displays selective antimicrobial activity against Listeria monocytogenes and employs dual mode of action to kill target bacterial strains.</title>
        <authorList>
            <person name="Wambui J."/>
            <person name="Stephan R."/>
            <person name="Kuipers O.P."/>
        </authorList>
    </citation>
    <scope>NUCLEOTIDE SEQUENCE [LARGE SCALE GENOMIC DNA]</scope>
    <source>
        <strain evidence="1 2">RC002</strain>
    </source>
</reference>